<dbReference type="OrthoDB" id="10253736at2759"/>
<reference evidence="5 6" key="1">
    <citation type="journal article" date="2013" name="MBio">
        <title>Genome sequencing of the plant pathogen Taphrina deformans, the causal agent of peach leaf curl.</title>
        <authorList>
            <person name="Cisse O.H."/>
            <person name="Almeida J.M.G.C.F."/>
            <person name="Fonseca A."/>
            <person name="Kumar A.A."/>
            <person name="Salojaervi J."/>
            <person name="Overmyer K."/>
            <person name="Hauser P.M."/>
            <person name="Pagni M."/>
        </authorList>
    </citation>
    <scope>NUCLEOTIDE SEQUENCE [LARGE SCALE GENOMIC DNA]</scope>
    <source>
        <strain evidence="6">PYCC 5710 / ATCC 11124 / CBS 356.35 / IMI 108563 / JCM 9778 / NBRC 8474</strain>
    </source>
</reference>
<comment type="caution">
    <text evidence="5">The sequence shown here is derived from an EMBL/GenBank/DDBJ whole genome shotgun (WGS) entry which is preliminary data.</text>
</comment>
<keyword evidence="6" id="KW-1185">Reference proteome</keyword>
<dbReference type="SUPFAM" id="SSF51735">
    <property type="entry name" value="NAD(P)-binding Rossmann-fold domains"/>
    <property type="match status" value="1"/>
</dbReference>
<dbReference type="PROSITE" id="PS00061">
    <property type="entry name" value="ADH_SHORT"/>
    <property type="match status" value="1"/>
</dbReference>
<dbReference type="PRINTS" id="PR00080">
    <property type="entry name" value="SDRFAMILY"/>
</dbReference>
<dbReference type="STRING" id="1097556.R4XLS8"/>
<dbReference type="PANTHER" id="PTHR24322:SF736">
    <property type="entry name" value="RETINOL DEHYDROGENASE 10"/>
    <property type="match status" value="1"/>
</dbReference>
<dbReference type="InterPro" id="IPR036291">
    <property type="entry name" value="NAD(P)-bd_dom_sf"/>
</dbReference>
<dbReference type="EMBL" id="CAHR02000216">
    <property type="protein sequence ID" value="CCG84250.1"/>
    <property type="molecule type" value="Genomic_DNA"/>
</dbReference>
<evidence type="ECO:0000256" key="2">
    <source>
        <dbReference type="ARBA" id="ARBA00022857"/>
    </source>
</evidence>
<dbReference type="GO" id="GO:0016616">
    <property type="term" value="F:oxidoreductase activity, acting on the CH-OH group of donors, NAD or NADP as acceptor"/>
    <property type="evidence" value="ECO:0007669"/>
    <property type="project" value="TreeGrafter"/>
</dbReference>
<evidence type="ECO:0000256" key="1">
    <source>
        <dbReference type="ARBA" id="ARBA00006484"/>
    </source>
</evidence>
<keyword evidence="3" id="KW-0560">Oxidoreductase</keyword>
<sequence>MSRELSTILKTSSVHVRRLLQTHRKKVIGATVLYLLFKVNALLSRRALNHGTTDKYDWSKEIVLVTGGSSGIGYCVVNQLSNRGIKVIILDLHPPPETNPYVHFFRCDITSRDNLADVGRQIIDAVGHPTVLINNAGIVTPPNSILDKPWSDITRTLLINASSHFLTTQQFVRTMVSSDHGHVVTVASVAAFLAGPNVSDYNMSKAAALSFHESLGTELKHVHRARNVRTSVVCPGYVKTPLHRSQAFGSVRNPLLRDAIGPETVAAEIVKVVLGAQSKTVVVPKLLGAVTGSRGWSEWLFRSLLDRCATASLS</sequence>
<dbReference type="PANTHER" id="PTHR24322">
    <property type="entry name" value="PKSB"/>
    <property type="match status" value="1"/>
</dbReference>
<protein>
    <recommendedName>
        <fullName evidence="7">Short-chain dehydrogenase/reductase 2</fullName>
    </recommendedName>
</protein>
<dbReference type="Proteomes" id="UP000013776">
    <property type="component" value="Unassembled WGS sequence"/>
</dbReference>
<name>R4XLS8_TAPDE</name>
<dbReference type="InterPro" id="IPR020904">
    <property type="entry name" value="Sc_DH/Rdtase_CS"/>
</dbReference>
<dbReference type="VEuPathDB" id="FungiDB:TAPDE_004684"/>
<dbReference type="InterPro" id="IPR002347">
    <property type="entry name" value="SDR_fam"/>
</dbReference>
<evidence type="ECO:0000313" key="6">
    <source>
        <dbReference type="Proteomes" id="UP000013776"/>
    </source>
</evidence>
<proteinExistence type="inferred from homology"/>
<dbReference type="eggNOG" id="KOG1201">
    <property type="taxonomic scope" value="Eukaryota"/>
</dbReference>
<dbReference type="Gene3D" id="3.40.50.720">
    <property type="entry name" value="NAD(P)-binding Rossmann-like Domain"/>
    <property type="match status" value="1"/>
</dbReference>
<evidence type="ECO:0000313" key="5">
    <source>
        <dbReference type="EMBL" id="CCG84250.1"/>
    </source>
</evidence>
<organism evidence="5 6">
    <name type="scientific">Taphrina deformans (strain PYCC 5710 / ATCC 11124 / CBS 356.35 / IMI 108563 / JCM 9778 / NBRC 8474)</name>
    <name type="common">Peach leaf curl fungus</name>
    <name type="synonym">Lalaria deformans</name>
    <dbReference type="NCBI Taxonomy" id="1097556"/>
    <lineage>
        <taxon>Eukaryota</taxon>
        <taxon>Fungi</taxon>
        <taxon>Dikarya</taxon>
        <taxon>Ascomycota</taxon>
        <taxon>Taphrinomycotina</taxon>
        <taxon>Taphrinomycetes</taxon>
        <taxon>Taphrinales</taxon>
        <taxon>Taphrinaceae</taxon>
        <taxon>Taphrina</taxon>
    </lineage>
</organism>
<accession>R4XLS8</accession>
<keyword evidence="2" id="KW-0521">NADP</keyword>
<evidence type="ECO:0008006" key="7">
    <source>
        <dbReference type="Google" id="ProtNLM"/>
    </source>
</evidence>
<evidence type="ECO:0000256" key="3">
    <source>
        <dbReference type="ARBA" id="ARBA00023002"/>
    </source>
</evidence>
<dbReference type="PRINTS" id="PR00081">
    <property type="entry name" value="GDHRDH"/>
</dbReference>
<evidence type="ECO:0000256" key="4">
    <source>
        <dbReference type="RuleBase" id="RU000363"/>
    </source>
</evidence>
<dbReference type="AlphaFoldDB" id="R4XLS8"/>
<dbReference type="Pfam" id="PF00106">
    <property type="entry name" value="adh_short"/>
    <property type="match status" value="1"/>
</dbReference>
<comment type="similarity">
    <text evidence="1 4">Belongs to the short-chain dehydrogenases/reductases (SDR) family.</text>
</comment>
<gene>
    <name evidence="5" type="ORF">TAPDE_004684</name>
</gene>